<evidence type="ECO:0000256" key="1">
    <source>
        <dbReference type="SAM" id="MobiDB-lite"/>
    </source>
</evidence>
<sequence>MTPAEDADRLVASVAASKASGQQVVQLLQEISQHGASKARRPNVCHAGLFLTPQHVLHVSPHLVEGTVRSLDGYNDLLHTLEALSPLQEDMERNRQAVQAKSRADTSERAYRDTALNLAQARTALMDAMNRVAAVRVNPNLSHVYCNVITVEEGLQMNKRHMSASVLAALQGLSQQEETTSEAANHDDVRQPRLSHNAILEDTQQGPRFVIRERRPSQLRMANISDPFALSNTAISEQRAQANTSPAALPDDNHSRPQSGLQYRSTSSAQSAVFSPLSPLSATAESRSGSRSAPLPEEAFATPSSDCDAASVAGTNLTSRANASSAPPLPRSATGVAPLEKQSSFEWLHKFSTNLLDSLSPLALWGTQRETQPDQTVADASNVVTQSELHQATTALPRTGMPDPPEEHMAEQVYTAPAPKQGLRQVLTLETQQEVALETRQEVTQAPEPQWQQKPAKEATHASEMESQFSTDRDPDFEVTGAQDSNHAPSADQQAMPVTDPFLPVATLKPSARCAPLTASTLTSQHVPTISPGSNKSAVRTSSNSSSESSFKQPTTRLVPHHSTTPTHTYTRNLSNTSATNPSSSSAPGFETMATAEPFARPNARILTQPMPLAGGEALRRGSDWDMKSQTEANHAEPRPRRASHIVPLWHTERSASHNSDLGGYLDLPGTATAADRGDQALVACRLRIEDHISARFTGTRLSHATSDHRMVVSLPAAHEWQQVLERCHPQEEVVLLIRCPTVTRSLGLRFVAYLLFSILM</sequence>
<feature type="compositionally biased region" description="Polar residues" evidence="1">
    <location>
        <begin position="524"/>
        <end position="533"/>
    </location>
</feature>
<organism evidence="2 3">
    <name type="scientific">Monosiga brevicollis</name>
    <name type="common">Choanoflagellate</name>
    <dbReference type="NCBI Taxonomy" id="81824"/>
    <lineage>
        <taxon>Eukaryota</taxon>
        <taxon>Choanoflagellata</taxon>
        <taxon>Craspedida</taxon>
        <taxon>Salpingoecidae</taxon>
        <taxon>Monosiga</taxon>
    </lineage>
</organism>
<dbReference type="AlphaFoldDB" id="A9V5Q4"/>
<reference evidence="2 3" key="1">
    <citation type="journal article" date="2008" name="Nature">
        <title>The genome of the choanoflagellate Monosiga brevicollis and the origin of metazoans.</title>
        <authorList>
            <consortium name="JGI Sequencing"/>
            <person name="King N."/>
            <person name="Westbrook M.J."/>
            <person name="Young S.L."/>
            <person name="Kuo A."/>
            <person name="Abedin M."/>
            <person name="Chapman J."/>
            <person name="Fairclough S."/>
            <person name="Hellsten U."/>
            <person name="Isogai Y."/>
            <person name="Letunic I."/>
            <person name="Marr M."/>
            <person name="Pincus D."/>
            <person name="Putnam N."/>
            <person name="Rokas A."/>
            <person name="Wright K.J."/>
            <person name="Zuzow R."/>
            <person name="Dirks W."/>
            <person name="Good M."/>
            <person name="Goodstein D."/>
            <person name="Lemons D."/>
            <person name="Li W."/>
            <person name="Lyons J.B."/>
            <person name="Morris A."/>
            <person name="Nichols S."/>
            <person name="Richter D.J."/>
            <person name="Salamov A."/>
            <person name="Bork P."/>
            <person name="Lim W.A."/>
            <person name="Manning G."/>
            <person name="Miller W.T."/>
            <person name="McGinnis W."/>
            <person name="Shapiro H."/>
            <person name="Tjian R."/>
            <person name="Grigoriev I.V."/>
            <person name="Rokhsar D."/>
        </authorList>
    </citation>
    <scope>NUCLEOTIDE SEQUENCE [LARGE SCALE GENOMIC DNA]</scope>
    <source>
        <strain evidence="3">MX1 / ATCC 50154</strain>
    </source>
</reference>
<dbReference type="InParanoid" id="A9V5Q4"/>
<feature type="compositionally biased region" description="Low complexity" evidence="1">
    <location>
        <begin position="534"/>
        <end position="550"/>
    </location>
</feature>
<gene>
    <name evidence="2" type="ORF">MONBRDRAFT_10268</name>
</gene>
<feature type="region of interest" description="Disordered" evidence="1">
    <location>
        <begin position="176"/>
        <end position="210"/>
    </location>
</feature>
<dbReference type="EMBL" id="CH991561">
    <property type="protein sequence ID" value="EDQ87157.1"/>
    <property type="molecule type" value="Genomic_DNA"/>
</dbReference>
<dbReference type="KEGG" id="mbr:MONBRDRAFT_10268"/>
<proteinExistence type="predicted"/>
<feature type="compositionally biased region" description="Low complexity" evidence="1">
    <location>
        <begin position="561"/>
        <end position="588"/>
    </location>
</feature>
<name>A9V5Q4_MONBE</name>
<dbReference type="Proteomes" id="UP000001357">
    <property type="component" value="Unassembled WGS sequence"/>
</dbReference>
<feature type="region of interest" description="Disordered" evidence="1">
    <location>
        <begin position="237"/>
        <end position="308"/>
    </location>
</feature>
<keyword evidence="3" id="KW-1185">Reference proteome</keyword>
<feature type="compositionally biased region" description="Basic and acidic residues" evidence="1">
    <location>
        <begin position="455"/>
        <end position="464"/>
    </location>
</feature>
<dbReference type="GeneID" id="5893284"/>
<feature type="compositionally biased region" description="Polar residues" evidence="1">
    <location>
        <begin position="256"/>
        <end position="291"/>
    </location>
</feature>
<protein>
    <submittedName>
        <fullName evidence="2">Uncharacterized protein</fullName>
    </submittedName>
</protein>
<dbReference type="STRING" id="81824.A9V5Q4"/>
<evidence type="ECO:0000313" key="2">
    <source>
        <dbReference type="EMBL" id="EDQ87157.1"/>
    </source>
</evidence>
<feature type="region of interest" description="Disordered" evidence="1">
    <location>
        <begin position="439"/>
        <end position="497"/>
    </location>
</feature>
<feature type="region of interest" description="Disordered" evidence="1">
    <location>
        <begin position="524"/>
        <end position="590"/>
    </location>
</feature>
<feature type="compositionally biased region" description="Polar residues" evidence="1">
    <location>
        <begin position="237"/>
        <end position="246"/>
    </location>
</feature>
<feature type="compositionally biased region" description="Polar residues" evidence="1">
    <location>
        <begin position="482"/>
        <end position="493"/>
    </location>
</feature>
<dbReference type="RefSeq" id="XP_001748100.1">
    <property type="nucleotide sequence ID" value="XM_001748048.1"/>
</dbReference>
<accession>A9V5Q4</accession>
<evidence type="ECO:0000313" key="3">
    <source>
        <dbReference type="Proteomes" id="UP000001357"/>
    </source>
</evidence>